<dbReference type="PANTHER" id="PTHR14237:SF19">
    <property type="entry name" value="MITOCHONDRIAL AMIDOXIME REDUCING COMPONENT 1"/>
    <property type="match status" value="1"/>
</dbReference>
<dbReference type="SUPFAM" id="SSF141673">
    <property type="entry name" value="MOSC N-terminal domain-like"/>
    <property type="match status" value="1"/>
</dbReference>
<accession>A0AAV1C7T9</accession>
<keyword evidence="3" id="KW-1185">Reference proteome</keyword>
<dbReference type="GO" id="GO:0030170">
    <property type="term" value="F:pyridoxal phosphate binding"/>
    <property type="evidence" value="ECO:0007669"/>
    <property type="project" value="InterPro"/>
</dbReference>
<dbReference type="InterPro" id="IPR011037">
    <property type="entry name" value="Pyrv_Knase-like_insert_dom_sf"/>
</dbReference>
<dbReference type="Pfam" id="PF03476">
    <property type="entry name" value="MOSC_N"/>
    <property type="match status" value="1"/>
</dbReference>
<dbReference type="InterPro" id="IPR005302">
    <property type="entry name" value="MoCF_Sase_C"/>
</dbReference>
<dbReference type="GO" id="GO:0003824">
    <property type="term" value="F:catalytic activity"/>
    <property type="evidence" value="ECO:0007669"/>
    <property type="project" value="InterPro"/>
</dbReference>
<dbReference type="InterPro" id="IPR005303">
    <property type="entry name" value="MOCOS_middle"/>
</dbReference>
<evidence type="ECO:0000259" key="1">
    <source>
        <dbReference type="PROSITE" id="PS51340"/>
    </source>
</evidence>
<dbReference type="Pfam" id="PF03473">
    <property type="entry name" value="MOSC"/>
    <property type="match status" value="1"/>
</dbReference>
<gene>
    <name evidence="2" type="ORF">OLC1_LOCUS2781</name>
</gene>
<evidence type="ECO:0000313" key="3">
    <source>
        <dbReference type="Proteomes" id="UP001161247"/>
    </source>
</evidence>
<protein>
    <submittedName>
        <fullName evidence="2">OLC1v1025506C3</fullName>
    </submittedName>
</protein>
<dbReference type="EMBL" id="OX459118">
    <property type="protein sequence ID" value="CAI9090684.1"/>
    <property type="molecule type" value="Genomic_DNA"/>
</dbReference>
<evidence type="ECO:0000313" key="2">
    <source>
        <dbReference type="EMBL" id="CAI9090684.1"/>
    </source>
</evidence>
<dbReference type="SUPFAM" id="SSF50800">
    <property type="entry name" value="PK beta-barrel domain-like"/>
    <property type="match status" value="1"/>
</dbReference>
<name>A0AAV1C7T9_OLDCO</name>
<dbReference type="GO" id="GO:0030151">
    <property type="term" value="F:molybdenum ion binding"/>
    <property type="evidence" value="ECO:0007669"/>
    <property type="project" value="InterPro"/>
</dbReference>
<reference evidence="2" key="1">
    <citation type="submission" date="2023-03" db="EMBL/GenBank/DDBJ databases">
        <authorList>
            <person name="Julca I."/>
        </authorList>
    </citation>
    <scope>NUCLEOTIDE SEQUENCE</scope>
</reference>
<feature type="domain" description="MOSC" evidence="1">
    <location>
        <begin position="137"/>
        <end position="297"/>
    </location>
</feature>
<dbReference type="GO" id="GO:0032787">
    <property type="term" value="P:monocarboxylic acid metabolic process"/>
    <property type="evidence" value="ECO:0007669"/>
    <property type="project" value="UniProtKB-ARBA"/>
</dbReference>
<sequence>MAEPTKEAARVTSIFVYPIKSCRGISVSQAPLASTGFRWDRQWVVVNSKGRAFTQRNEPKLALVEVELPNEAFSESWEPNQSSYLVVRAPGMSSLKVPLHTPPAISDGVSVWEWSGSAFDEGDEASNWFSSYLGKSSRLVRFNEASEIRNVDRDYAPGYKIMFSDLFPFLLASHGSLKALNSLLKEPVPINRFRPNILVDGCEPYAEDLWKEMRINQLTFNGVKLCSRCKVPTINQDTAVASPEVSEVLNISRSDQVVRKKPQGKQVYFGQNLVCTNPPTQGGRRNIIRVGDPVYVTKMYPSTADVPA</sequence>
<dbReference type="AlphaFoldDB" id="A0AAV1C7T9"/>
<dbReference type="Proteomes" id="UP001161247">
    <property type="component" value="Chromosome 1"/>
</dbReference>
<dbReference type="PANTHER" id="PTHR14237">
    <property type="entry name" value="MOLYBDOPTERIN COFACTOR SULFURASE MOSC"/>
    <property type="match status" value="1"/>
</dbReference>
<dbReference type="PROSITE" id="PS51340">
    <property type="entry name" value="MOSC"/>
    <property type="match status" value="1"/>
</dbReference>
<proteinExistence type="predicted"/>
<organism evidence="2 3">
    <name type="scientific">Oldenlandia corymbosa var. corymbosa</name>
    <dbReference type="NCBI Taxonomy" id="529605"/>
    <lineage>
        <taxon>Eukaryota</taxon>
        <taxon>Viridiplantae</taxon>
        <taxon>Streptophyta</taxon>
        <taxon>Embryophyta</taxon>
        <taxon>Tracheophyta</taxon>
        <taxon>Spermatophyta</taxon>
        <taxon>Magnoliopsida</taxon>
        <taxon>eudicotyledons</taxon>
        <taxon>Gunneridae</taxon>
        <taxon>Pentapetalae</taxon>
        <taxon>asterids</taxon>
        <taxon>lamiids</taxon>
        <taxon>Gentianales</taxon>
        <taxon>Rubiaceae</taxon>
        <taxon>Rubioideae</taxon>
        <taxon>Spermacoceae</taxon>
        <taxon>Hedyotis-Oldenlandia complex</taxon>
        <taxon>Oldenlandia</taxon>
    </lineage>
</organism>